<dbReference type="PANTHER" id="PTHR38785">
    <property type="entry name" value="HOMOLOG OF VIRK"/>
    <property type="match status" value="1"/>
</dbReference>
<evidence type="ECO:0000313" key="1">
    <source>
        <dbReference type="EMBL" id="ATD61400.1"/>
    </source>
</evidence>
<dbReference type="KEGG" id="jsv:CNX70_15470"/>
<proteinExistence type="predicted"/>
<evidence type="ECO:0008006" key="3">
    <source>
        <dbReference type="Google" id="ProtNLM"/>
    </source>
</evidence>
<dbReference type="PANTHER" id="PTHR38785:SF1">
    <property type="entry name" value="HOMOLOG OF VIRK"/>
    <property type="match status" value="1"/>
</dbReference>
<keyword evidence="2" id="KW-1185">Reference proteome</keyword>
<dbReference type="Proteomes" id="UP000218437">
    <property type="component" value="Chromosome"/>
</dbReference>
<accession>A0A290WWZ2</accession>
<gene>
    <name evidence="1" type="ORF">CNX70_15470</name>
</gene>
<protein>
    <recommendedName>
        <fullName evidence="3">DUF535 domain-containing protein</fullName>
    </recommendedName>
</protein>
<dbReference type="AlphaFoldDB" id="A0A290WWZ2"/>
<sequence length="338" mass="37652">MQRLPFSGRTMNDIALTLHHGAAVPPVVPPAVPPPPASGHRLKAALGALFFPRQRTRWHAFLGSMPGLHSLAQLHPCLRFKIYRPYASRQLGCADRLALLEGHYRFLWQAGARTLVERAARQPVVLAAFEGKDGALYRLQLTAIHDSYREGELCLRLTRDGQPLYLASFLFLPRADGVSLQLGALQGLRSEAGAQAVKAATRALHGCRPKNLMVTALRDFGDFFACNNLFLISNDNRIALNARRRRHIAADYDLAWQELHALRMRDGNYHLPCAPYRVPDLAEVPSKKRADARRRGELLQCMSADMRAQLAAMITAPSCQNGHLVNETVMLYSHQSLT</sequence>
<reference evidence="1 2" key="1">
    <citation type="submission" date="2017-09" db="EMBL/GenBank/DDBJ databases">
        <title>Complete genome sequence of Janthinobacterium svalbardensis PAMC 27463.</title>
        <authorList>
            <person name="Cho Y.-J."/>
            <person name="Cho A."/>
            <person name="Kim O.-S."/>
            <person name="Lee J.-I."/>
        </authorList>
    </citation>
    <scope>NUCLEOTIDE SEQUENCE [LARGE SCALE GENOMIC DNA]</scope>
    <source>
        <strain evidence="1 2">PAMC 27463</strain>
    </source>
</reference>
<name>A0A290WWZ2_9BURK</name>
<evidence type="ECO:0000313" key="2">
    <source>
        <dbReference type="Proteomes" id="UP000218437"/>
    </source>
</evidence>
<dbReference type="InterPro" id="IPR007488">
    <property type="entry name" value="DUF535"/>
</dbReference>
<dbReference type="EMBL" id="CP023422">
    <property type="protein sequence ID" value="ATD61400.1"/>
    <property type="molecule type" value="Genomic_DNA"/>
</dbReference>
<dbReference type="GO" id="GO:0006974">
    <property type="term" value="P:DNA damage response"/>
    <property type="evidence" value="ECO:0007669"/>
    <property type="project" value="TreeGrafter"/>
</dbReference>
<dbReference type="Pfam" id="PF04393">
    <property type="entry name" value="DUF535"/>
    <property type="match status" value="1"/>
</dbReference>
<organism evidence="1 2">
    <name type="scientific">Janthinobacterium svalbardensis</name>
    <dbReference type="NCBI Taxonomy" id="368607"/>
    <lineage>
        <taxon>Bacteria</taxon>
        <taxon>Pseudomonadati</taxon>
        <taxon>Pseudomonadota</taxon>
        <taxon>Betaproteobacteria</taxon>
        <taxon>Burkholderiales</taxon>
        <taxon>Oxalobacteraceae</taxon>
        <taxon>Janthinobacterium</taxon>
    </lineage>
</organism>